<dbReference type="EMBL" id="CP007142">
    <property type="protein sequence ID" value="AJQ94738.1"/>
    <property type="molecule type" value="Genomic_DNA"/>
</dbReference>
<dbReference type="PANTHER" id="PTHR32552">
    <property type="entry name" value="FERRICHROME IRON RECEPTOR-RELATED"/>
    <property type="match status" value="1"/>
</dbReference>
<evidence type="ECO:0000256" key="3">
    <source>
        <dbReference type="ARBA" id="ARBA00022452"/>
    </source>
</evidence>
<feature type="domain" description="TonB-dependent receptor-like beta-barrel" evidence="14">
    <location>
        <begin position="281"/>
        <end position="672"/>
    </location>
</feature>
<evidence type="ECO:0000259" key="15">
    <source>
        <dbReference type="Pfam" id="PF07715"/>
    </source>
</evidence>
<keyword evidence="8 12" id="KW-0798">TonB box</keyword>
<evidence type="ECO:0000256" key="4">
    <source>
        <dbReference type="ARBA" id="ARBA00022496"/>
    </source>
</evidence>
<dbReference type="AlphaFoldDB" id="A0A0C5VN45"/>
<keyword evidence="3 11" id="KW-1134">Transmembrane beta strand</keyword>
<dbReference type="InterPro" id="IPR000531">
    <property type="entry name" value="Beta-barrel_TonB"/>
</dbReference>
<keyword evidence="6" id="KW-0408">Iron</keyword>
<keyword evidence="4" id="KW-0410">Iron transport</keyword>
<dbReference type="PATRIC" id="fig|1445510.3.peg.2651"/>
<keyword evidence="17" id="KW-1185">Reference proteome</keyword>
<feature type="signal peptide" evidence="13">
    <location>
        <begin position="1"/>
        <end position="39"/>
    </location>
</feature>
<evidence type="ECO:0000256" key="6">
    <source>
        <dbReference type="ARBA" id="ARBA00023004"/>
    </source>
</evidence>
<evidence type="ECO:0000313" key="16">
    <source>
        <dbReference type="EMBL" id="AJQ94738.1"/>
    </source>
</evidence>
<dbReference type="HOGENOM" id="CLU_008287_15_2_6"/>
<evidence type="ECO:0000256" key="13">
    <source>
        <dbReference type="SAM" id="SignalP"/>
    </source>
</evidence>
<keyword evidence="5 11" id="KW-0812">Transmembrane</keyword>
<gene>
    <name evidence="16" type="ORF">YC6258_02700</name>
</gene>
<dbReference type="KEGG" id="gsn:YC6258_02700"/>
<dbReference type="GO" id="GO:0009279">
    <property type="term" value="C:cell outer membrane"/>
    <property type="evidence" value="ECO:0007669"/>
    <property type="project" value="UniProtKB-SubCell"/>
</dbReference>
<dbReference type="InterPro" id="IPR039426">
    <property type="entry name" value="TonB-dep_rcpt-like"/>
</dbReference>
<keyword evidence="9 11" id="KW-0472">Membrane</keyword>
<dbReference type="Pfam" id="PF07715">
    <property type="entry name" value="Plug"/>
    <property type="match status" value="1"/>
</dbReference>
<evidence type="ECO:0000256" key="2">
    <source>
        <dbReference type="ARBA" id="ARBA00022448"/>
    </source>
</evidence>
<evidence type="ECO:0000256" key="12">
    <source>
        <dbReference type="RuleBase" id="RU003357"/>
    </source>
</evidence>
<comment type="subcellular location">
    <subcellularLocation>
        <location evidence="1 11">Cell outer membrane</location>
        <topology evidence="1 11">Multi-pass membrane protein</topology>
    </subcellularLocation>
</comment>
<evidence type="ECO:0000256" key="7">
    <source>
        <dbReference type="ARBA" id="ARBA00023065"/>
    </source>
</evidence>
<keyword evidence="16" id="KW-0675">Receptor</keyword>
<feature type="domain" description="TonB-dependent receptor plug" evidence="15">
    <location>
        <begin position="60"/>
        <end position="171"/>
    </location>
</feature>
<dbReference type="PANTHER" id="PTHR32552:SF81">
    <property type="entry name" value="TONB-DEPENDENT OUTER MEMBRANE RECEPTOR"/>
    <property type="match status" value="1"/>
</dbReference>
<proteinExistence type="inferred from homology"/>
<keyword evidence="7" id="KW-0406">Ion transport</keyword>
<evidence type="ECO:0000259" key="14">
    <source>
        <dbReference type="Pfam" id="PF00593"/>
    </source>
</evidence>
<evidence type="ECO:0000256" key="1">
    <source>
        <dbReference type="ARBA" id="ARBA00004571"/>
    </source>
</evidence>
<dbReference type="GO" id="GO:0006826">
    <property type="term" value="P:iron ion transport"/>
    <property type="evidence" value="ECO:0007669"/>
    <property type="project" value="UniProtKB-KW"/>
</dbReference>
<dbReference type="SUPFAM" id="SSF56935">
    <property type="entry name" value="Porins"/>
    <property type="match status" value="1"/>
</dbReference>
<evidence type="ECO:0000256" key="10">
    <source>
        <dbReference type="ARBA" id="ARBA00023237"/>
    </source>
</evidence>
<evidence type="ECO:0000256" key="9">
    <source>
        <dbReference type="ARBA" id="ARBA00023136"/>
    </source>
</evidence>
<accession>A0A0C5VN45</accession>
<keyword evidence="10 11" id="KW-0998">Cell outer membrane</keyword>
<organism evidence="16 17">
    <name type="scientific">Gynuella sunshinyii YC6258</name>
    <dbReference type="NCBI Taxonomy" id="1445510"/>
    <lineage>
        <taxon>Bacteria</taxon>
        <taxon>Pseudomonadati</taxon>
        <taxon>Pseudomonadota</taxon>
        <taxon>Gammaproteobacteria</taxon>
        <taxon>Oceanospirillales</taxon>
        <taxon>Saccharospirillaceae</taxon>
        <taxon>Gynuella</taxon>
    </lineage>
</organism>
<dbReference type="Proteomes" id="UP000032266">
    <property type="component" value="Chromosome"/>
</dbReference>
<dbReference type="Pfam" id="PF00593">
    <property type="entry name" value="TonB_dep_Rec_b-barrel"/>
    <property type="match status" value="1"/>
</dbReference>
<keyword evidence="2 11" id="KW-0813">Transport</keyword>
<dbReference type="InterPro" id="IPR036942">
    <property type="entry name" value="Beta-barrel_TonB_sf"/>
</dbReference>
<reference evidence="16 17" key="1">
    <citation type="submission" date="2014-01" db="EMBL/GenBank/DDBJ databases">
        <title>Full genme sequencing of cellulolytic bacterium Gynuella sunshinyii YC6258T gen. nov., sp. nov.</title>
        <authorList>
            <person name="Khan H."/>
            <person name="Chung E.J."/>
            <person name="Chung Y.R."/>
        </authorList>
    </citation>
    <scope>NUCLEOTIDE SEQUENCE [LARGE SCALE GENOMIC DNA]</scope>
    <source>
        <strain evidence="16 17">YC6258</strain>
    </source>
</reference>
<keyword evidence="13" id="KW-0732">Signal</keyword>
<dbReference type="PROSITE" id="PS52016">
    <property type="entry name" value="TONB_DEPENDENT_REC_3"/>
    <property type="match status" value="1"/>
</dbReference>
<protein>
    <submittedName>
        <fullName evidence="16">Outer membrane receptor protein, mostly Fe transport</fullName>
    </submittedName>
</protein>
<comment type="similarity">
    <text evidence="11 12">Belongs to the TonB-dependent receptor family.</text>
</comment>
<feature type="chain" id="PRO_5002191246" evidence="13">
    <location>
        <begin position="40"/>
        <end position="711"/>
    </location>
</feature>
<evidence type="ECO:0000256" key="5">
    <source>
        <dbReference type="ARBA" id="ARBA00022692"/>
    </source>
</evidence>
<sequence length="711" mass="78181">MSNIKSAGGKKTATIYSPSLLALAIVAANGAFLPNVAYADDGSINLDTLMVTGEKVKKSAKKTTTGVTVLTGDAIDEGDKKDVTDVVTEAPNVISSGSGAINIRGVDGGGAATGVVSFISGSRPRVSTSIDGIAESWAGYMFVNGDLWDVEQVEVLRGPQSTNQGRNSIGGSIVVQTKDPSFDWEAAIRGGFETANDHNRYQLAGMVSGPIIEDELAFRLAIDGLNGNGYIDYAYADGTDKAPWDPSEQENINVRGKLLWEPDYIAGLSAKLTVNHREAEGEYLNFVNNYDDHNLSDYTLTLSDYTNTRYQDSEVNSFSTDIDYAFNDALSNVLSITYSDYHAAFEVYPDNWPRSMDLIEKSTTVENRVVYAPAQGPLSGMIGFYLYSSQKDLDVLIEPTDGVFNDLFTSDDETTTLAVFGEVTYNLMEPLDLILGARLENERQDRDFVASAWQDTPTIDAVEDETMFLPKIGLTYAVSADTVLGLTARKGYNAGGATLNNNDEYYTFDKEEVWTYEFSTRSTFLDNRLNVSTNTFYNQYKDYQALSGIEIENIPEGYSYGFEAEVRSSVTPTLEVYQTVGLLKSLVTESTDENPEWKKNEFNYAPSINFGFGLKKYIGLSWSAGLDANYVGEYYSTINNDEDRTAGDYTVVDINLSYSRGNITVGTYVNNLFNERVTLSQSSYGSWFDAGYQEANLGAPRTIGMTVEYKM</sequence>
<evidence type="ECO:0000313" key="17">
    <source>
        <dbReference type="Proteomes" id="UP000032266"/>
    </source>
</evidence>
<dbReference type="InterPro" id="IPR012910">
    <property type="entry name" value="Plug_dom"/>
</dbReference>
<dbReference type="RefSeq" id="WP_044617210.1">
    <property type="nucleotide sequence ID" value="NZ_CP007142.1"/>
</dbReference>
<name>A0A0C5VN45_9GAMM</name>
<evidence type="ECO:0000256" key="11">
    <source>
        <dbReference type="PROSITE-ProRule" id="PRU01360"/>
    </source>
</evidence>
<evidence type="ECO:0000256" key="8">
    <source>
        <dbReference type="ARBA" id="ARBA00023077"/>
    </source>
</evidence>
<dbReference type="STRING" id="1445510.YC6258_02700"/>
<dbReference type="Gene3D" id="2.40.170.20">
    <property type="entry name" value="TonB-dependent receptor, beta-barrel domain"/>
    <property type="match status" value="1"/>
</dbReference>